<dbReference type="AlphaFoldDB" id="A0A4R8DTG0"/>
<organism evidence="1 2">
    <name type="scientific">Dinghuibacter silviterrae</name>
    <dbReference type="NCBI Taxonomy" id="1539049"/>
    <lineage>
        <taxon>Bacteria</taxon>
        <taxon>Pseudomonadati</taxon>
        <taxon>Bacteroidota</taxon>
        <taxon>Chitinophagia</taxon>
        <taxon>Chitinophagales</taxon>
        <taxon>Chitinophagaceae</taxon>
        <taxon>Dinghuibacter</taxon>
    </lineage>
</organism>
<reference evidence="1 2" key="1">
    <citation type="submission" date="2019-03" db="EMBL/GenBank/DDBJ databases">
        <title>Genomic Encyclopedia of Type Strains, Phase IV (KMG-IV): sequencing the most valuable type-strain genomes for metagenomic binning, comparative biology and taxonomic classification.</title>
        <authorList>
            <person name="Goeker M."/>
        </authorList>
    </citation>
    <scope>NUCLEOTIDE SEQUENCE [LARGE SCALE GENOMIC DNA]</scope>
    <source>
        <strain evidence="1 2">DSM 100059</strain>
    </source>
</reference>
<proteinExistence type="predicted"/>
<keyword evidence="2" id="KW-1185">Reference proteome</keyword>
<evidence type="ECO:0000313" key="2">
    <source>
        <dbReference type="Proteomes" id="UP000294498"/>
    </source>
</evidence>
<protein>
    <submittedName>
        <fullName evidence="1">Uncharacterized protein</fullName>
    </submittedName>
</protein>
<accession>A0A4R8DTG0</accession>
<sequence length="223" mass="25161">MEHLVIGEPHGLPAKRLPGYLTWVHRVAGARIDTAFLDTVMDHWATGSFGGLSSRVLMTYMFQDSLVCVRVDDLWRFYEDLPLRPVGLVGSAGPVRPPGGFLPSLLDELVFDRYAFSRAFALGITREDTFLLDRENYRKNVILGLYRLREFPATASEAEVSRPLPFGSGCILAIKTSASGSRMMTLPEVRMRLEREIMEGKIRHEQSARLSALKKTYRLQTTL</sequence>
<dbReference type="EMBL" id="SODV01000001">
    <property type="protein sequence ID" value="TDX01592.1"/>
    <property type="molecule type" value="Genomic_DNA"/>
</dbReference>
<gene>
    <name evidence="1" type="ORF">EDB95_2632</name>
</gene>
<dbReference type="Proteomes" id="UP000294498">
    <property type="component" value="Unassembled WGS sequence"/>
</dbReference>
<name>A0A4R8DTG0_9BACT</name>
<evidence type="ECO:0000313" key="1">
    <source>
        <dbReference type="EMBL" id="TDX01592.1"/>
    </source>
</evidence>
<comment type="caution">
    <text evidence="1">The sequence shown here is derived from an EMBL/GenBank/DDBJ whole genome shotgun (WGS) entry which is preliminary data.</text>
</comment>